<reference evidence="12 13" key="1">
    <citation type="submission" date="2016-07" db="EMBL/GenBank/DDBJ databases">
        <title>Pervasive Adenine N6-methylation of Active Genes in Fungi.</title>
        <authorList>
            <consortium name="DOE Joint Genome Institute"/>
            <person name="Mondo S.J."/>
            <person name="Dannebaum R.O."/>
            <person name="Kuo R.C."/>
            <person name="Labutti K."/>
            <person name="Haridas S."/>
            <person name="Kuo A."/>
            <person name="Salamov A."/>
            <person name="Ahrendt S.R."/>
            <person name="Lipzen A."/>
            <person name="Sullivan W."/>
            <person name="Andreopoulos W.B."/>
            <person name="Clum A."/>
            <person name="Lindquist E."/>
            <person name="Daum C."/>
            <person name="Ramamoorthy G.K."/>
            <person name="Gryganskyi A."/>
            <person name="Culley D."/>
            <person name="Magnuson J.K."/>
            <person name="James T.Y."/>
            <person name="O'Malley M.A."/>
            <person name="Stajich J.E."/>
            <person name="Spatafora J.W."/>
            <person name="Visel A."/>
            <person name="Grigoriev I.V."/>
        </authorList>
    </citation>
    <scope>NUCLEOTIDE SEQUENCE [LARGE SCALE GENOMIC DNA]</scope>
    <source>
        <strain evidence="12 13">PL171</strain>
    </source>
</reference>
<feature type="repeat" description="Solcar" evidence="9">
    <location>
        <begin position="127"/>
        <end position="214"/>
    </location>
</feature>
<keyword evidence="6" id="KW-1133">Transmembrane helix</keyword>
<evidence type="ECO:0000256" key="9">
    <source>
        <dbReference type="PROSITE-ProRule" id="PRU00282"/>
    </source>
</evidence>
<keyword evidence="7" id="KW-0496">Mitochondrion</keyword>
<evidence type="ECO:0000313" key="13">
    <source>
        <dbReference type="Proteomes" id="UP000193411"/>
    </source>
</evidence>
<gene>
    <name evidence="12" type="ORF">BCR44DRAFT_1511409</name>
</gene>
<evidence type="ECO:0000313" key="12">
    <source>
        <dbReference type="EMBL" id="ORZ38129.1"/>
    </source>
</evidence>
<protein>
    <submittedName>
        <fullName evidence="12">Mitochondrial carrier domain-containing protein</fullName>
    </submittedName>
</protein>
<evidence type="ECO:0000256" key="11">
    <source>
        <dbReference type="SAM" id="MobiDB-lite"/>
    </source>
</evidence>
<comment type="similarity">
    <text evidence="2 10">Belongs to the mitochondrial carrier (TC 2.A.29) family.</text>
</comment>
<comment type="subcellular location">
    <subcellularLocation>
        <location evidence="1">Mitochondrion membrane</location>
        <topology evidence="1">Multi-pass membrane protein</topology>
    </subcellularLocation>
</comment>
<name>A0A1Y2HUE9_9FUNG</name>
<keyword evidence="3 10" id="KW-0813">Transport</keyword>
<dbReference type="Pfam" id="PF00153">
    <property type="entry name" value="Mito_carr"/>
    <property type="match status" value="3"/>
</dbReference>
<dbReference type="EMBL" id="MCFL01000010">
    <property type="protein sequence ID" value="ORZ38129.1"/>
    <property type="molecule type" value="Genomic_DNA"/>
</dbReference>
<dbReference type="Proteomes" id="UP000193411">
    <property type="component" value="Unassembled WGS sequence"/>
</dbReference>
<dbReference type="InterPro" id="IPR018108">
    <property type="entry name" value="MCP_transmembrane"/>
</dbReference>
<evidence type="ECO:0000256" key="3">
    <source>
        <dbReference type="ARBA" id="ARBA00022448"/>
    </source>
</evidence>
<accession>A0A1Y2HUE9</accession>
<feature type="repeat" description="Solcar" evidence="9">
    <location>
        <begin position="31"/>
        <end position="114"/>
    </location>
</feature>
<dbReference type="InterPro" id="IPR023395">
    <property type="entry name" value="MCP_dom_sf"/>
</dbReference>
<keyword evidence="5" id="KW-0677">Repeat</keyword>
<dbReference type="PANTHER" id="PTHR45624:SF4">
    <property type="entry name" value="CONGESTED-LIKE TRACHEA PROTEIN-RELATED"/>
    <property type="match status" value="1"/>
</dbReference>
<dbReference type="GO" id="GO:0006839">
    <property type="term" value="P:mitochondrial transport"/>
    <property type="evidence" value="ECO:0007669"/>
    <property type="project" value="TreeGrafter"/>
</dbReference>
<dbReference type="PANTHER" id="PTHR45624">
    <property type="entry name" value="MITOCHONDRIAL BASIC AMINO ACIDS TRANSPORTER-RELATED"/>
    <property type="match status" value="1"/>
</dbReference>
<dbReference type="InterPro" id="IPR050567">
    <property type="entry name" value="Mitochondrial_Carrier"/>
</dbReference>
<evidence type="ECO:0000256" key="5">
    <source>
        <dbReference type="ARBA" id="ARBA00022737"/>
    </source>
</evidence>
<dbReference type="GO" id="GO:0031966">
    <property type="term" value="C:mitochondrial membrane"/>
    <property type="evidence" value="ECO:0007669"/>
    <property type="project" value="UniProtKB-SubCell"/>
</dbReference>
<evidence type="ECO:0000256" key="1">
    <source>
        <dbReference type="ARBA" id="ARBA00004225"/>
    </source>
</evidence>
<dbReference type="AlphaFoldDB" id="A0A1Y2HUE9"/>
<keyword evidence="8 9" id="KW-0472">Membrane</keyword>
<organism evidence="12 13">
    <name type="scientific">Catenaria anguillulae PL171</name>
    <dbReference type="NCBI Taxonomy" id="765915"/>
    <lineage>
        <taxon>Eukaryota</taxon>
        <taxon>Fungi</taxon>
        <taxon>Fungi incertae sedis</taxon>
        <taxon>Blastocladiomycota</taxon>
        <taxon>Blastocladiomycetes</taxon>
        <taxon>Blastocladiales</taxon>
        <taxon>Catenariaceae</taxon>
        <taxon>Catenaria</taxon>
    </lineage>
</organism>
<feature type="repeat" description="Solcar" evidence="9">
    <location>
        <begin position="225"/>
        <end position="310"/>
    </location>
</feature>
<keyword evidence="4 9" id="KW-0812">Transmembrane</keyword>
<dbReference type="Gene3D" id="1.50.40.10">
    <property type="entry name" value="Mitochondrial carrier domain"/>
    <property type="match status" value="2"/>
</dbReference>
<evidence type="ECO:0000256" key="4">
    <source>
        <dbReference type="ARBA" id="ARBA00022692"/>
    </source>
</evidence>
<evidence type="ECO:0000256" key="7">
    <source>
        <dbReference type="ARBA" id="ARBA00023128"/>
    </source>
</evidence>
<dbReference type="STRING" id="765915.A0A1Y2HUE9"/>
<proteinExistence type="inferred from homology"/>
<comment type="caution">
    <text evidence="12">The sequence shown here is derived from an EMBL/GenBank/DDBJ whole genome shotgun (WGS) entry which is preliminary data.</text>
</comment>
<evidence type="ECO:0000256" key="6">
    <source>
        <dbReference type="ARBA" id="ARBA00022989"/>
    </source>
</evidence>
<evidence type="ECO:0000256" key="8">
    <source>
        <dbReference type="ARBA" id="ARBA00023136"/>
    </source>
</evidence>
<evidence type="ECO:0000256" key="10">
    <source>
        <dbReference type="RuleBase" id="RU000488"/>
    </source>
</evidence>
<dbReference type="GO" id="GO:1902603">
    <property type="term" value="P:carnitine transmembrane transport"/>
    <property type="evidence" value="ECO:0007669"/>
    <property type="project" value="TreeGrafter"/>
</dbReference>
<feature type="region of interest" description="Disordered" evidence="11">
    <location>
        <begin position="12"/>
        <end position="31"/>
    </location>
</feature>
<dbReference type="OrthoDB" id="14252at2759"/>
<evidence type="ECO:0000256" key="2">
    <source>
        <dbReference type="ARBA" id="ARBA00006375"/>
    </source>
</evidence>
<dbReference type="SUPFAM" id="SSF103506">
    <property type="entry name" value="Mitochondrial carrier"/>
    <property type="match status" value="1"/>
</dbReference>
<dbReference type="PROSITE" id="PS50920">
    <property type="entry name" value="SOLCAR"/>
    <property type="match status" value="3"/>
</dbReference>
<sequence length="315" mass="33602">MLCLIRESRWHLPPPRIPRPRPRPPATKGQPSAVKSFISGGFGGMCLVAVGHPLDTLKVRLQTSNAYSGMIDCAKKTVAREGFRGLYRGMATPLIGVTPTFSVCFWGYDQGKRLARWMGGNNPGEALSLTQIGFAGALSAVPTTLIMTPMERIKCVLQVQTEGNAKYKGPLDAARGIMAESGAKGLWTGTTATLLRDGIGSVGYFVAYEGIKRALTPEGAKPEDLSAFAVFMAGGMAGMANWAVAIPLDVIKSRLQTAPPGTYTGVRDVFVKTVKNEGTGALFRGLGPAMVRAFPANAACFMGVEVSMKIMNQIW</sequence>
<dbReference type="GO" id="GO:0015227">
    <property type="term" value="F:O-acyl-L-carnitine transmembrane transporter activity"/>
    <property type="evidence" value="ECO:0007669"/>
    <property type="project" value="TreeGrafter"/>
</dbReference>
<keyword evidence="13" id="KW-1185">Reference proteome</keyword>